<dbReference type="PANTHER" id="PTHR46033:SF1">
    <property type="entry name" value="PROTEIN MAIN-LIKE 2"/>
    <property type="match status" value="1"/>
</dbReference>
<reference evidence="2 3" key="1">
    <citation type="journal article" date="2023" name="bioRxiv">
        <title>Genome report: Whole genome sequence and annotation of Penstemon davidsonii.</title>
        <authorList>
            <person name="Ostevik K.L."/>
            <person name="Alabady M."/>
            <person name="Zhang M."/>
            <person name="Rausher M.D."/>
        </authorList>
    </citation>
    <scope>NUCLEOTIDE SEQUENCE [LARGE SCALE GENOMIC DNA]</scope>
    <source>
        <strain evidence="2">DNT005</strain>
        <tissue evidence="2">Whole leaf</tissue>
    </source>
</reference>
<protein>
    <submittedName>
        <fullName evidence="2">Uncharacterized protein</fullName>
    </submittedName>
</protein>
<accession>A0ABR0D9L3</accession>
<keyword evidence="3" id="KW-1185">Reference proteome</keyword>
<feature type="non-terminal residue" evidence="2">
    <location>
        <position position="1"/>
    </location>
</feature>
<dbReference type="Proteomes" id="UP001291926">
    <property type="component" value="Unassembled WGS sequence"/>
</dbReference>
<evidence type="ECO:0000256" key="1">
    <source>
        <dbReference type="SAM" id="MobiDB-lite"/>
    </source>
</evidence>
<comment type="caution">
    <text evidence="2">The sequence shown here is derived from an EMBL/GenBank/DDBJ whole genome shotgun (WGS) entry which is preliminary data.</text>
</comment>
<dbReference type="InterPro" id="IPR044824">
    <property type="entry name" value="MAIN-like"/>
</dbReference>
<organism evidence="2 3">
    <name type="scientific">Penstemon davidsonii</name>
    <dbReference type="NCBI Taxonomy" id="160366"/>
    <lineage>
        <taxon>Eukaryota</taxon>
        <taxon>Viridiplantae</taxon>
        <taxon>Streptophyta</taxon>
        <taxon>Embryophyta</taxon>
        <taxon>Tracheophyta</taxon>
        <taxon>Spermatophyta</taxon>
        <taxon>Magnoliopsida</taxon>
        <taxon>eudicotyledons</taxon>
        <taxon>Gunneridae</taxon>
        <taxon>Pentapetalae</taxon>
        <taxon>asterids</taxon>
        <taxon>lamiids</taxon>
        <taxon>Lamiales</taxon>
        <taxon>Plantaginaceae</taxon>
        <taxon>Cheloneae</taxon>
        <taxon>Penstemon</taxon>
    </lineage>
</organism>
<dbReference type="EMBL" id="JAYDYQ010002533">
    <property type="protein sequence ID" value="KAK4485503.1"/>
    <property type="molecule type" value="Genomic_DNA"/>
</dbReference>
<name>A0ABR0D9L3_9LAMI</name>
<gene>
    <name evidence="2" type="ORF">RD792_008145</name>
</gene>
<dbReference type="PANTHER" id="PTHR46033">
    <property type="entry name" value="PROTEIN MAIN-LIKE 2"/>
    <property type="match status" value="1"/>
</dbReference>
<evidence type="ECO:0000313" key="2">
    <source>
        <dbReference type="EMBL" id="KAK4485503.1"/>
    </source>
</evidence>
<feature type="region of interest" description="Disordered" evidence="1">
    <location>
        <begin position="120"/>
        <end position="143"/>
    </location>
</feature>
<evidence type="ECO:0000313" key="3">
    <source>
        <dbReference type="Proteomes" id="UP001291926"/>
    </source>
</evidence>
<sequence>QHDGLLCSNPGPIEDFILYYPDMYVSAAVLKGQLRVRERYEDISYDFREMTVKLEDVADLLELPINAPDSGYRSGGMVKLSWLKEAFSEFSEHAAVKMLSSILSAYLLYLVGSTIFSTTTGNKVPTRPSPTEPATGHEGGVAGGARLEMDFGVVGKRAKGGGGG</sequence>
<proteinExistence type="predicted"/>